<keyword evidence="2" id="KW-0812">Transmembrane</keyword>
<feature type="domain" description="DUF7847" evidence="3">
    <location>
        <begin position="79"/>
        <end position="214"/>
    </location>
</feature>
<dbReference type="InterPro" id="IPR057169">
    <property type="entry name" value="DUF7847"/>
</dbReference>
<feature type="compositionally biased region" description="Pro residues" evidence="1">
    <location>
        <begin position="1"/>
        <end position="23"/>
    </location>
</feature>
<accession>A0A6J7L4K9</accession>
<evidence type="ECO:0000259" key="3">
    <source>
        <dbReference type="Pfam" id="PF25231"/>
    </source>
</evidence>
<sequence length="233" mass="24030">MSQIPPPPPPPGFDPPPPPPPPGAMSSGGAFSPGAAISYAWSATMKNIGPLVLMTLVILVVQVLMQFIFGRGTGAIAFLFSIATSIISLILAMGLIRAALRVTDGGTPELSQLTETDQLGPYIVQAILVGLAIGIGLLICIIPGLIAAVLFAFAGYAVIDSRDGDAVGAIKRSFEIVKGNFGAVLGLMVLLILINVVGALLCLIGLLFTYPMTSVAIAYAYRTLNGQPVANIS</sequence>
<name>A0A6J7L4K9_9ZZZZ</name>
<keyword evidence="2" id="KW-1133">Transmembrane helix</keyword>
<dbReference type="PANTHER" id="PTHR40076">
    <property type="entry name" value="MEMBRANE PROTEIN-RELATED"/>
    <property type="match status" value="1"/>
</dbReference>
<evidence type="ECO:0000313" key="4">
    <source>
        <dbReference type="EMBL" id="CAB4961259.1"/>
    </source>
</evidence>
<feature type="transmembrane region" description="Helical" evidence="2">
    <location>
        <begin position="180"/>
        <end position="208"/>
    </location>
</feature>
<dbReference type="InterPro" id="IPR010380">
    <property type="entry name" value="DUF975"/>
</dbReference>
<evidence type="ECO:0000256" key="1">
    <source>
        <dbReference type="SAM" id="MobiDB-lite"/>
    </source>
</evidence>
<evidence type="ECO:0000256" key="2">
    <source>
        <dbReference type="SAM" id="Phobius"/>
    </source>
</evidence>
<proteinExistence type="predicted"/>
<dbReference type="SUPFAM" id="SSF101447">
    <property type="entry name" value="Formin homology 2 domain (FH2 domain)"/>
    <property type="match status" value="1"/>
</dbReference>
<dbReference type="PANTHER" id="PTHR40076:SF1">
    <property type="entry name" value="MEMBRANE PROTEIN"/>
    <property type="match status" value="1"/>
</dbReference>
<organism evidence="4">
    <name type="scientific">freshwater metagenome</name>
    <dbReference type="NCBI Taxonomy" id="449393"/>
    <lineage>
        <taxon>unclassified sequences</taxon>
        <taxon>metagenomes</taxon>
        <taxon>ecological metagenomes</taxon>
    </lineage>
</organism>
<reference evidence="4" key="1">
    <citation type="submission" date="2020-05" db="EMBL/GenBank/DDBJ databases">
        <authorList>
            <person name="Chiriac C."/>
            <person name="Salcher M."/>
            <person name="Ghai R."/>
            <person name="Kavagutti S V."/>
        </authorList>
    </citation>
    <scope>NUCLEOTIDE SEQUENCE</scope>
</reference>
<feature type="transmembrane region" description="Helical" evidence="2">
    <location>
        <begin position="48"/>
        <end position="69"/>
    </location>
</feature>
<keyword evidence="2" id="KW-0472">Membrane</keyword>
<feature type="transmembrane region" description="Helical" evidence="2">
    <location>
        <begin position="76"/>
        <end position="100"/>
    </location>
</feature>
<feature type="region of interest" description="Disordered" evidence="1">
    <location>
        <begin position="1"/>
        <end position="27"/>
    </location>
</feature>
<dbReference type="Pfam" id="PF25231">
    <property type="entry name" value="DUF7847"/>
    <property type="match status" value="1"/>
</dbReference>
<dbReference type="AlphaFoldDB" id="A0A6J7L4K9"/>
<feature type="transmembrane region" description="Helical" evidence="2">
    <location>
        <begin position="126"/>
        <end position="159"/>
    </location>
</feature>
<protein>
    <submittedName>
        <fullName evidence="4">Unannotated protein</fullName>
    </submittedName>
</protein>
<gene>
    <name evidence="4" type="ORF">UFOPK3789_01300</name>
</gene>
<dbReference type="EMBL" id="CAFBNL010000107">
    <property type="protein sequence ID" value="CAB4961259.1"/>
    <property type="molecule type" value="Genomic_DNA"/>
</dbReference>